<protein>
    <submittedName>
        <fullName evidence="1">Uncharacterized protein</fullName>
    </submittedName>
</protein>
<proteinExistence type="predicted"/>
<evidence type="ECO:0000313" key="1">
    <source>
        <dbReference type="EMBL" id="QJA86031.1"/>
    </source>
</evidence>
<name>A0A6M3KWQ5_9ZZZZ</name>
<sequence>MIRSDARIDDARVDLQRTLKRLERDYNLQSSDVISLLKLEIQERVLRKYYAA</sequence>
<dbReference type="AlphaFoldDB" id="A0A6M3KWQ5"/>
<gene>
    <name evidence="1" type="ORF">MM415B02148_0017</name>
</gene>
<organism evidence="1">
    <name type="scientific">viral metagenome</name>
    <dbReference type="NCBI Taxonomy" id="1070528"/>
    <lineage>
        <taxon>unclassified sequences</taxon>
        <taxon>metagenomes</taxon>
        <taxon>organismal metagenomes</taxon>
    </lineage>
</organism>
<dbReference type="EMBL" id="MT142610">
    <property type="protein sequence ID" value="QJA86031.1"/>
    <property type="molecule type" value="Genomic_DNA"/>
</dbReference>
<reference evidence="1" key="1">
    <citation type="submission" date="2020-03" db="EMBL/GenBank/DDBJ databases">
        <title>The deep terrestrial virosphere.</title>
        <authorList>
            <person name="Holmfeldt K."/>
            <person name="Nilsson E."/>
            <person name="Simone D."/>
            <person name="Lopez-Fernandez M."/>
            <person name="Wu X."/>
            <person name="de Brujin I."/>
            <person name="Lundin D."/>
            <person name="Andersson A."/>
            <person name="Bertilsson S."/>
            <person name="Dopson M."/>
        </authorList>
    </citation>
    <scope>NUCLEOTIDE SEQUENCE</scope>
    <source>
        <strain evidence="1">MM415B02148</strain>
    </source>
</reference>
<accession>A0A6M3KWQ5</accession>